<keyword evidence="2" id="KW-1185">Reference proteome</keyword>
<name>A0A9W5XLP9_9ACTN</name>
<accession>A0A9W5XLP9</accession>
<organism evidence="1 2">
    <name type="scientific">Micromonospora sediminimaris</name>
    <dbReference type="NCBI Taxonomy" id="547162"/>
    <lineage>
        <taxon>Bacteria</taxon>
        <taxon>Bacillati</taxon>
        <taxon>Actinomycetota</taxon>
        <taxon>Actinomycetes</taxon>
        <taxon>Micromonosporales</taxon>
        <taxon>Micromonosporaceae</taxon>
        <taxon>Micromonospora</taxon>
    </lineage>
</organism>
<dbReference type="EMBL" id="BOPD01000036">
    <property type="protein sequence ID" value="GIJ35781.1"/>
    <property type="molecule type" value="Genomic_DNA"/>
</dbReference>
<evidence type="ECO:0000313" key="2">
    <source>
        <dbReference type="Proteomes" id="UP000607311"/>
    </source>
</evidence>
<proteinExistence type="predicted"/>
<comment type="caution">
    <text evidence="1">The sequence shown here is derived from an EMBL/GenBank/DDBJ whole genome shotgun (WGS) entry which is preliminary data.</text>
</comment>
<evidence type="ECO:0000313" key="1">
    <source>
        <dbReference type="EMBL" id="GIJ35781.1"/>
    </source>
</evidence>
<sequence>MSRTHDGAGQRVSALLAAAPRHLRVASAADSGAAVTRSHLGDGRCVGWYAPPVPGWRVAIDAERAAAAPPPALARRFGSTDFWGRWTRVECLAKLADVPVATWWHRHGLEVPSGTVWLWRTLPLTDLAVTVAFTPTHRVDRVDRAGRDPRTFPDVAVSGAG</sequence>
<gene>
    <name evidence="1" type="ORF">Vse01_49290</name>
</gene>
<dbReference type="Proteomes" id="UP000607311">
    <property type="component" value="Unassembled WGS sequence"/>
</dbReference>
<protein>
    <submittedName>
        <fullName evidence="1">Uncharacterized protein</fullName>
    </submittedName>
</protein>
<dbReference type="AlphaFoldDB" id="A0A9W5XLP9"/>
<reference evidence="1" key="1">
    <citation type="submission" date="2021-01" db="EMBL/GenBank/DDBJ databases">
        <title>Whole genome shotgun sequence of Verrucosispora sediminis NBRC 107745.</title>
        <authorList>
            <person name="Komaki H."/>
            <person name="Tamura T."/>
        </authorList>
    </citation>
    <scope>NUCLEOTIDE SEQUENCE</scope>
    <source>
        <strain evidence="1">NBRC 107745</strain>
    </source>
</reference>